<proteinExistence type="predicted"/>
<evidence type="ECO:0000313" key="2">
    <source>
        <dbReference type="EMBL" id="SFR41851.1"/>
    </source>
</evidence>
<dbReference type="AlphaFoldDB" id="A0A1I6GI92"/>
<organism evidence="2 3">
    <name type="scientific">Litoreibacter janthinus</name>
    <dbReference type="NCBI Taxonomy" id="670154"/>
    <lineage>
        <taxon>Bacteria</taxon>
        <taxon>Pseudomonadati</taxon>
        <taxon>Pseudomonadota</taxon>
        <taxon>Alphaproteobacteria</taxon>
        <taxon>Rhodobacterales</taxon>
        <taxon>Roseobacteraceae</taxon>
        <taxon>Litoreibacter</taxon>
    </lineage>
</organism>
<dbReference type="Pfam" id="PF07700">
    <property type="entry name" value="HNOB"/>
    <property type="match status" value="1"/>
</dbReference>
<dbReference type="RefSeq" id="WP_090214512.1">
    <property type="nucleotide sequence ID" value="NZ_FOYO01000001.1"/>
</dbReference>
<dbReference type="EMBL" id="FOYO01000001">
    <property type="protein sequence ID" value="SFR41851.1"/>
    <property type="molecule type" value="Genomic_DNA"/>
</dbReference>
<evidence type="ECO:0000259" key="1">
    <source>
        <dbReference type="Pfam" id="PF07700"/>
    </source>
</evidence>
<keyword evidence="3" id="KW-1185">Reference proteome</keyword>
<evidence type="ECO:0000313" key="3">
    <source>
        <dbReference type="Proteomes" id="UP000199658"/>
    </source>
</evidence>
<accession>A0A1I6GI92</accession>
<dbReference type="STRING" id="670154.SAMN04488002_1512"/>
<dbReference type="SUPFAM" id="SSF111126">
    <property type="entry name" value="Ligand-binding domain in the NO signalling and Golgi transport"/>
    <property type="match status" value="1"/>
</dbReference>
<dbReference type="Gene3D" id="3.90.1520.10">
    <property type="entry name" value="H-NOX domain"/>
    <property type="match status" value="1"/>
</dbReference>
<dbReference type="GO" id="GO:0020037">
    <property type="term" value="F:heme binding"/>
    <property type="evidence" value="ECO:0007669"/>
    <property type="project" value="InterPro"/>
</dbReference>
<dbReference type="Proteomes" id="UP000199658">
    <property type="component" value="Unassembled WGS sequence"/>
</dbReference>
<dbReference type="InterPro" id="IPR024096">
    <property type="entry name" value="NO_sig/Golgi_transp_ligand-bd"/>
</dbReference>
<sequence length="200" mass="21797">MYGLVHRALQCFAQDTYGDAVWLQVAEDAGIPVHVFEAMLCYPDNYLDDVLNALSHALGKSPDQVAEDVGAYLVTHSRMEPVRRLLRFGGATFEDFVLSLDDLHDRVKLALPDLVLPKLEVVAHSKSSFCVHVDFDRSGFGAVLLGILRAMGDDYGALVVLELFQQGQGGRGVERVTVELFEADFAAGRGFGLVAADVAK</sequence>
<dbReference type="InterPro" id="IPR011644">
    <property type="entry name" value="Heme_NO-bd"/>
</dbReference>
<name>A0A1I6GI92_9RHOB</name>
<protein>
    <submittedName>
        <fullName evidence="2">Haem-NO-binding</fullName>
    </submittedName>
</protein>
<dbReference type="InterPro" id="IPR038158">
    <property type="entry name" value="H-NOX_domain_sf"/>
</dbReference>
<dbReference type="PANTHER" id="PTHR45655">
    <property type="entry name" value="GUANYLATE CYCLASE SOLUBLE SUBUNIT BETA-2"/>
    <property type="match status" value="1"/>
</dbReference>
<dbReference type="PANTHER" id="PTHR45655:SF13">
    <property type="entry name" value="SOLUBLE GUANYLATE CYCLASE GCY-32-RELATED"/>
    <property type="match status" value="1"/>
</dbReference>
<feature type="domain" description="Heme NO-binding" evidence="1">
    <location>
        <begin position="2"/>
        <end position="157"/>
    </location>
</feature>
<dbReference type="OrthoDB" id="981203at2"/>
<gene>
    <name evidence="2" type="ORF">SAMN04488002_1512</name>
</gene>
<reference evidence="3" key="1">
    <citation type="submission" date="2016-10" db="EMBL/GenBank/DDBJ databases">
        <authorList>
            <person name="Varghese N."/>
            <person name="Submissions S."/>
        </authorList>
    </citation>
    <scope>NUCLEOTIDE SEQUENCE [LARGE SCALE GENOMIC DNA]</scope>
    <source>
        <strain evidence="3">DSM 26921</strain>
    </source>
</reference>